<dbReference type="EMBL" id="FOAT01000018">
    <property type="protein sequence ID" value="SEL28989.1"/>
    <property type="molecule type" value="Genomic_DNA"/>
</dbReference>
<dbReference type="OrthoDB" id="9804315at2"/>
<keyword evidence="4 7" id="KW-0554">One-carbon metabolism</keyword>
<dbReference type="InterPro" id="IPR017925">
    <property type="entry name" value="DHFR_CS"/>
</dbReference>
<dbReference type="GO" id="GO:0046655">
    <property type="term" value="P:folic acid metabolic process"/>
    <property type="evidence" value="ECO:0007669"/>
    <property type="project" value="TreeGrafter"/>
</dbReference>
<sequence length="177" mass="20370">MICIIAAVAANGVIGSNGSIPWDIPEDRQYFRDTTQGGVVIMGRRTYESIGRPLPERYNIVVSGNADYTGSMLKTATNLDEAIKAAEMYIHRKREGDIFLCGGAEIYRQGLRYAEKLYLTELYDEYEGDVYFPEFDRNEFNCVSCDVHNELKLRFCVYERKKIIRKGSLKRILFHML</sequence>
<evidence type="ECO:0000313" key="11">
    <source>
        <dbReference type="Proteomes" id="UP000186015"/>
    </source>
</evidence>
<evidence type="ECO:0000256" key="5">
    <source>
        <dbReference type="ARBA" id="ARBA00022857"/>
    </source>
</evidence>
<evidence type="ECO:0000259" key="9">
    <source>
        <dbReference type="PROSITE" id="PS51330"/>
    </source>
</evidence>
<dbReference type="GO" id="GO:0004146">
    <property type="term" value="F:dihydrofolate reductase activity"/>
    <property type="evidence" value="ECO:0007669"/>
    <property type="project" value="UniProtKB-EC"/>
</dbReference>
<dbReference type="EC" id="1.5.1.3" evidence="3 7"/>
<keyword evidence="6 7" id="KW-0560">Oxidoreductase</keyword>
<evidence type="ECO:0000256" key="4">
    <source>
        <dbReference type="ARBA" id="ARBA00022563"/>
    </source>
</evidence>
<dbReference type="Proteomes" id="UP000186015">
    <property type="component" value="Unassembled WGS sequence"/>
</dbReference>
<proteinExistence type="inferred from homology"/>
<dbReference type="PROSITE" id="PS00075">
    <property type="entry name" value="DHFR_1"/>
    <property type="match status" value="1"/>
</dbReference>
<dbReference type="Pfam" id="PF00186">
    <property type="entry name" value="DHFR_1"/>
    <property type="match status" value="1"/>
</dbReference>
<dbReference type="UniPathway" id="UPA00077">
    <property type="reaction ID" value="UER00158"/>
</dbReference>
<dbReference type="CDD" id="cd00209">
    <property type="entry name" value="DHFR"/>
    <property type="match status" value="1"/>
</dbReference>
<dbReference type="GO" id="GO:0050661">
    <property type="term" value="F:NADP binding"/>
    <property type="evidence" value="ECO:0007669"/>
    <property type="project" value="InterPro"/>
</dbReference>
<dbReference type="GO" id="GO:0005829">
    <property type="term" value="C:cytosol"/>
    <property type="evidence" value="ECO:0007669"/>
    <property type="project" value="TreeGrafter"/>
</dbReference>
<gene>
    <name evidence="10" type="ORF">SAMN05216469_1188</name>
</gene>
<evidence type="ECO:0000256" key="7">
    <source>
        <dbReference type="PIRNR" id="PIRNR000194"/>
    </source>
</evidence>
<dbReference type="InterPro" id="IPR024072">
    <property type="entry name" value="DHFR-like_dom_sf"/>
</dbReference>
<evidence type="ECO:0000256" key="8">
    <source>
        <dbReference type="RuleBase" id="RU004474"/>
    </source>
</evidence>
<dbReference type="PANTHER" id="PTHR48069">
    <property type="entry name" value="DIHYDROFOLATE REDUCTASE"/>
    <property type="match status" value="1"/>
</dbReference>
<evidence type="ECO:0000256" key="1">
    <source>
        <dbReference type="ARBA" id="ARBA00004903"/>
    </source>
</evidence>
<feature type="domain" description="DHFR" evidence="9">
    <location>
        <begin position="1"/>
        <end position="160"/>
    </location>
</feature>
<dbReference type="InterPro" id="IPR012259">
    <property type="entry name" value="DHFR"/>
</dbReference>
<name>A0A1H7P082_RUMAL</name>
<dbReference type="PANTHER" id="PTHR48069:SF3">
    <property type="entry name" value="DIHYDROFOLATE REDUCTASE"/>
    <property type="match status" value="1"/>
</dbReference>
<dbReference type="Gene3D" id="3.40.430.10">
    <property type="entry name" value="Dihydrofolate Reductase, subunit A"/>
    <property type="match status" value="1"/>
</dbReference>
<dbReference type="SUPFAM" id="SSF53597">
    <property type="entry name" value="Dihydrofolate reductase-like"/>
    <property type="match status" value="1"/>
</dbReference>
<comment type="pathway">
    <text evidence="1 7">Cofactor biosynthesis; tetrahydrofolate biosynthesis; 5,6,7,8-tetrahydrofolate from 7,8-dihydrofolate: step 1/1.</text>
</comment>
<protein>
    <recommendedName>
        <fullName evidence="3 7">Dihydrofolate reductase</fullName>
        <ecNumber evidence="3 7">1.5.1.3</ecNumber>
    </recommendedName>
</protein>
<dbReference type="RefSeq" id="WP_074835383.1">
    <property type="nucleotide sequence ID" value="NZ_FOAT01000018.1"/>
</dbReference>
<organism evidence="10 11">
    <name type="scientific">Ruminococcus albus</name>
    <dbReference type="NCBI Taxonomy" id="1264"/>
    <lineage>
        <taxon>Bacteria</taxon>
        <taxon>Bacillati</taxon>
        <taxon>Bacillota</taxon>
        <taxon>Clostridia</taxon>
        <taxon>Eubacteriales</taxon>
        <taxon>Oscillospiraceae</taxon>
        <taxon>Ruminococcus</taxon>
    </lineage>
</organism>
<comment type="similarity">
    <text evidence="2 7 8">Belongs to the dihydrofolate reductase family.</text>
</comment>
<dbReference type="AlphaFoldDB" id="A0A1H7P082"/>
<evidence type="ECO:0000256" key="3">
    <source>
        <dbReference type="ARBA" id="ARBA00012856"/>
    </source>
</evidence>
<accession>A0A1H7P082</accession>
<dbReference type="PIRSF" id="PIRSF000194">
    <property type="entry name" value="DHFR"/>
    <property type="match status" value="1"/>
</dbReference>
<evidence type="ECO:0000256" key="6">
    <source>
        <dbReference type="ARBA" id="ARBA00023002"/>
    </source>
</evidence>
<dbReference type="GO" id="GO:0046654">
    <property type="term" value="P:tetrahydrofolate biosynthetic process"/>
    <property type="evidence" value="ECO:0007669"/>
    <property type="project" value="UniProtKB-UniPathway"/>
</dbReference>
<dbReference type="PROSITE" id="PS51330">
    <property type="entry name" value="DHFR_2"/>
    <property type="match status" value="1"/>
</dbReference>
<evidence type="ECO:0000313" key="10">
    <source>
        <dbReference type="EMBL" id="SEL28989.1"/>
    </source>
</evidence>
<keyword evidence="5 7" id="KW-0521">NADP</keyword>
<comment type="function">
    <text evidence="7">Key enzyme in folate metabolism. Catalyzes an essential reaction for de novo glycine and purine synthesis, and for DNA precursor synthesis.</text>
</comment>
<dbReference type="GO" id="GO:0046452">
    <property type="term" value="P:dihydrofolate metabolic process"/>
    <property type="evidence" value="ECO:0007669"/>
    <property type="project" value="TreeGrafter"/>
</dbReference>
<comment type="catalytic activity">
    <reaction evidence="7">
        <text>(6S)-5,6,7,8-tetrahydrofolate + NADP(+) = 7,8-dihydrofolate + NADPH + H(+)</text>
        <dbReference type="Rhea" id="RHEA:15009"/>
        <dbReference type="ChEBI" id="CHEBI:15378"/>
        <dbReference type="ChEBI" id="CHEBI:57451"/>
        <dbReference type="ChEBI" id="CHEBI:57453"/>
        <dbReference type="ChEBI" id="CHEBI:57783"/>
        <dbReference type="ChEBI" id="CHEBI:58349"/>
        <dbReference type="EC" id="1.5.1.3"/>
    </reaction>
</comment>
<reference evidence="10 11" key="1">
    <citation type="submission" date="2016-10" db="EMBL/GenBank/DDBJ databases">
        <authorList>
            <person name="de Groot N.N."/>
        </authorList>
    </citation>
    <scope>NUCLEOTIDE SEQUENCE [LARGE SCALE GENOMIC DNA]</scope>
    <source>
        <strain evidence="10 11">KH2T6</strain>
    </source>
</reference>
<evidence type="ECO:0000256" key="2">
    <source>
        <dbReference type="ARBA" id="ARBA00009539"/>
    </source>
</evidence>
<dbReference type="GO" id="GO:0006730">
    <property type="term" value="P:one-carbon metabolic process"/>
    <property type="evidence" value="ECO:0007669"/>
    <property type="project" value="UniProtKB-KW"/>
</dbReference>
<dbReference type="InterPro" id="IPR001796">
    <property type="entry name" value="DHFR_dom"/>
</dbReference>
<dbReference type="PRINTS" id="PR00070">
    <property type="entry name" value="DHFR"/>
</dbReference>